<sequence>MYMDKRTFLRNVSLAGLGSIAALTPLSRLAAAMPPQLPKDGSKEAFWAAVRNGYKLTPEFINLENGFYCIMPQEILAKYESHIREVNMEGAHYMRTVQATNKKAAAAKLAQLAGCAADELIITRNTTESLDMIISGMDWKEGDEAVMAHQDYGAMLDMFKQVARRHGVVNKLVSVPQDPESDEEIVRLYANAITPRTRLLMVSHMINITGQILPIRKICDMAHSRGVQVMVDGAHALAHIQFAIRDLHCDYYGASLHKWLSVPLGAGMLYVRKDHIGRIWPLFAEEGREKNDILRLNHTGTHPPATDLTIADAMNYYHSIGAHRKEERLRYLRNYWVNKVLDLPGLVLNSPRNPMRSCAIANVGVTGMRPADLATTLLQRYKIYTVAIDNKAAGVHGVRITPNIYTSTAELDELVRALRELAA</sequence>
<protein>
    <submittedName>
        <fullName evidence="4">Aminotransferase class V-fold PLP-dependent enzyme</fullName>
    </submittedName>
</protein>
<dbReference type="Gene3D" id="3.40.640.10">
    <property type="entry name" value="Type I PLP-dependent aspartate aminotransferase-like (Major domain)"/>
    <property type="match status" value="1"/>
</dbReference>
<dbReference type="PANTHER" id="PTHR43092">
    <property type="entry name" value="L-CYSTEINE DESULFHYDRASE"/>
    <property type="match status" value="1"/>
</dbReference>
<keyword evidence="5" id="KW-1185">Reference proteome</keyword>
<dbReference type="InterPro" id="IPR015422">
    <property type="entry name" value="PyrdxlP-dep_Trfase_small"/>
</dbReference>
<feature type="signal peptide" evidence="2">
    <location>
        <begin position="1"/>
        <end position="30"/>
    </location>
</feature>
<evidence type="ECO:0000259" key="3">
    <source>
        <dbReference type="Pfam" id="PF00266"/>
    </source>
</evidence>
<evidence type="ECO:0000313" key="5">
    <source>
        <dbReference type="Proteomes" id="UP001500067"/>
    </source>
</evidence>
<keyword evidence="4" id="KW-0808">Transferase</keyword>
<gene>
    <name evidence="4" type="ORF">GCM10023093_20300</name>
</gene>
<dbReference type="PANTHER" id="PTHR43092:SF6">
    <property type="entry name" value="BLR1280 PROTEIN"/>
    <property type="match status" value="1"/>
</dbReference>
<dbReference type="EMBL" id="BAABFA010000011">
    <property type="protein sequence ID" value="GAA4466324.1"/>
    <property type="molecule type" value="Genomic_DNA"/>
</dbReference>
<feature type="chain" id="PRO_5046022089" evidence="2">
    <location>
        <begin position="31"/>
        <end position="423"/>
    </location>
</feature>
<dbReference type="Proteomes" id="UP001500067">
    <property type="component" value="Unassembled WGS sequence"/>
</dbReference>
<accession>A0ABP8NJ93</accession>
<name>A0ABP8NJ93_9BACT</name>
<keyword evidence="2" id="KW-0732">Signal</keyword>
<dbReference type="Pfam" id="PF00266">
    <property type="entry name" value="Aminotran_5"/>
    <property type="match status" value="1"/>
</dbReference>
<reference evidence="5" key="1">
    <citation type="journal article" date="2019" name="Int. J. Syst. Evol. Microbiol.">
        <title>The Global Catalogue of Microorganisms (GCM) 10K type strain sequencing project: providing services to taxonomists for standard genome sequencing and annotation.</title>
        <authorList>
            <consortium name="The Broad Institute Genomics Platform"/>
            <consortium name="The Broad Institute Genome Sequencing Center for Infectious Disease"/>
            <person name="Wu L."/>
            <person name="Ma J."/>
        </authorList>
    </citation>
    <scope>NUCLEOTIDE SEQUENCE [LARGE SCALE GENOMIC DNA]</scope>
    <source>
        <strain evidence="5">JCM 32105</strain>
    </source>
</reference>
<dbReference type="Gene3D" id="3.90.1150.10">
    <property type="entry name" value="Aspartate Aminotransferase, domain 1"/>
    <property type="match status" value="1"/>
</dbReference>
<evidence type="ECO:0000256" key="2">
    <source>
        <dbReference type="SAM" id="SignalP"/>
    </source>
</evidence>
<dbReference type="InterPro" id="IPR000192">
    <property type="entry name" value="Aminotrans_V_dom"/>
</dbReference>
<dbReference type="InterPro" id="IPR015424">
    <property type="entry name" value="PyrdxlP-dep_Trfase"/>
</dbReference>
<dbReference type="GO" id="GO:0008483">
    <property type="term" value="F:transaminase activity"/>
    <property type="evidence" value="ECO:0007669"/>
    <property type="project" value="UniProtKB-KW"/>
</dbReference>
<feature type="domain" description="Aminotransferase class V" evidence="3">
    <location>
        <begin position="72"/>
        <end position="385"/>
    </location>
</feature>
<dbReference type="InterPro" id="IPR015421">
    <property type="entry name" value="PyrdxlP-dep_Trfase_major"/>
</dbReference>
<evidence type="ECO:0000313" key="4">
    <source>
        <dbReference type="EMBL" id="GAA4466324.1"/>
    </source>
</evidence>
<keyword evidence="4" id="KW-0032">Aminotransferase</keyword>
<dbReference type="SUPFAM" id="SSF53383">
    <property type="entry name" value="PLP-dependent transferases"/>
    <property type="match status" value="1"/>
</dbReference>
<proteinExistence type="predicted"/>
<organism evidence="4 5">
    <name type="scientific">Nemorincola caseinilytica</name>
    <dbReference type="NCBI Taxonomy" id="2054315"/>
    <lineage>
        <taxon>Bacteria</taxon>
        <taxon>Pseudomonadati</taxon>
        <taxon>Bacteroidota</taxon>
        <taxon>Chitinophagia</taxon>
        <taxon>Chitinophagales</taxon>
        <taxon>Chitinophagaceae</taxon>
        <taxon>Nemorincola</taxon>
    </lineage>
</organism>
<keyword evidence="1" id="KW-0663">Pyridoxal phosphate</keyword>
<evidence type="ECO:0000256" key="1">
    <source>
        <dbReference type="ARBA" id="ARBA00022898"/>
    </source>
</evidence>
<comment type="caution">
    <text evidence="4">The sequence shown here is derived from an EMBL/GenBank/DDBJ whole genome shotgun (WGS) entry which is preliminary data.</text>
</comment>